<dbReference type="PANTHER" id="PTHR30012">
    <property type="entry name" value="GENERAL SECRETION PATHWAY PROTEIN"/>
    <property type="match status" value="1"/>
</dbReference>
<keyword evidence="5 7" id="KW-1133">Transmembrane helix</keyword>
<evidence type="ECO:0000313" key="10">
    <source>
        <dbReference type="Proteomes" id="UP001595379"/>
    </source>
</evidence>
<evidence type="ECO:0000256" key="5">
    <source>
        <dbReference type="ARBA" id="ARBA00022989"/>
    </source>
</evidence>
<comment type="caution">
    <text evidence="9">The sequence shown here is derived from an EMBL/GenBank/DDBJ whole genome shotgun (WGS) entry which is preliminary data.</text>
</comment>
<dbReference type="InterPro" id="IPR042094">
    <property type="entry name" value="T2SS_GspF_sf"/>
</dbReference>
<dbReference type="Gene3D" id="1.20.81.30">
    <property type="entry name" value="Type II secretion system (T2SS), domain F"/>
    <property type="match status" value="2"/>
</dbReference>
<keyword evidence="6 7" id="KW-0472">Membrane</keyword>
<feature type="transmembrane region" description="Helical" evidence="7">
    <location>
        <begin position="155"/>
        <end position="180"/>
    </location>
</feature>
<dbReference type="Proteomes" id="UP001595379">
    <property type="component" value="Unassembled WGS sequence"/>
</dbReference>
<sequence>MRWRYSALDHTGRSRSGRIEAESETEAADRLAGEGLSLLSLAKLPAKRRAFSYEKAGRLAGELARLSSAGIALETALTLAADAETSPSLGEDLRLAAKKLSKGERPERAFAHFEGPAGAMLATTIAAGERAGDLPQALNSIAPVLRSTARFRSKLLSVMLYPAAVVATSLGVLAVFFGVVVPSLRPVLEQSRAPEDGIHWLIRVADAIPAVLVAILIVLFFGLAAARMKEARLALGRWRDQVLLSPLGFGLAAEIETAVFARLFGALVTSGVPLGEAAAQACRSLGNEILREKLLHAGSDIQTGRNPVTALADVLGRRSMVVQAAEIGIRTGQAGPLIAEAGQVLGERAEIRLERVSALASPAIIIFVGVLIGALVISLFSSLAAIPDALS</sequence>
<evidence type="ECO:0000256" key="2">
    <source>
        <dbReference type="ARBA" id="ARBA00005745"/>
    </source>
</evidence>
<proteinExistence type="inferred from homology"/>
<gene>
    <name evidence="9" type="ORF">ACFOOR_07410</name>
</gene>
<dbReference type="Pfam" id="PF00482">
    <property type="entry name" value="T2SSF"/>
    <property type="match status" value="2"/>
</dbReference>
<evidence type="ECO:0000259" key="8">
    <source>
        <dbReference type="Pfam" id="PF00482"/>
    </source>
</evidence>
<comment type="similarity">
    <text evidence="2">Belongs to the GSP F family.</text>
</comment>
<accession>A0ABV6ZX05</accession>
<feature type="transmembrane region" description="Helical" evidence="7">
    <location>
        <begin position="200"/>
        <end position="226"/>
    </location>
</feature>
<dbReference type="PANTHER" id="PTHR30012:SF0">
    <property type="entry name" value="TYPE II SECRETION SYSTEM PROTEIN F-RELATED"/>
    <property type="match status" value="1"/>
</dbReference>
<organism evidence="9 10">
    <name type="scientific">Hyphobacterium vulgare</name>
    <dbReference type="NCBI Taxonomy" id="1736751"/>
    <lineage>
        <taxon>Bacteria</taxon>
        <taxon>Pseudomonadati</taxon>
        <taxon>Pseudomonadota</taxon>
        <taxon>Alphaproteobacteria</taxon>
        <taxon>Maricaulales</taxon>
        <taxon>Maricaulaceae</taxon>
        <taxon>Hyphobacterium</taxon>
    </lineage>
</organism>
<dbReference type="RefSeq" id="WP_343164883.1">
    <property type="nucleotide sequence ID" value="NZ_JBHRSV010000012.1"/>
</dbReference>
<dbReference type="EMBL" id="JBHRSV010000012">
    <property type="protein sequence ID" value="MFC2925929.1"/>
    <property type="molecule type" value="Genomic_DNA"/>
</dbReference>
<comment type="subcellular location">
    <subcellularLocation>
        <location evidence="1">Cell membrane</location>
        <topology evidence="1">Multi-pass membrane protein</topology>
    </subcellularLocation>
</comment>
<evidence type="ECO:0000256" key="6">
    <source>
        <dbReference type="ARBA" id="ARBA00023136"/>
    </source>
</evidence>
<evidence type="ECO:0000313" key="9">
    <source>
        <dbReference type="EMBL" id="MFC2925929.1"/>
    </source>
</evidence>
<keyword evidence="3" id="KW-1003">Cell membrane</keyword>
<protein>
    <submittedName>
        <fullName evidence="9">Type II secretion system F family protein</fullName>
    </submittedName>
</protein>
<dbReference type="PRINTS" id="PR00812">
    <property type="entry name" value="BCTERIALGSPF"/>
</dbReference>
<evidence type="ECO:0000256" key="4">
    <source>
        <dbReference type="ARBA" id="ARBA00022692"/>
    </source>
</evidence>
<keyword evidence="10" id="KW-1185">Reference proteome</keyword>
<reference evidence="10" key="1">
    <citation type="journal article" date="2019" name="Int. J. Syst. Evol. Microbiol.">
        <title>The Global Catalogue of Microorganisms (GCM) 10K type strain sequencing project: providing services to taxonomists for standard genome sequencing and annotation.</title>
        <authorList>
            <consortium name="The Broad Institute Genomics Platform"/>
            <consortium name="The Broad Institute Genome Sequencing Center for Infectious Disease"/>
            <person name="Wu L."/>
            <person name="Ma J."/>
        </authorList>
    </citation>
    <scope>NUCLEOTIDE SEQUENCE [LARGE SCALE GENOMIC DNA]</scope>
    <source>
        <strain evidence="10">KCTC 52487</strain>
    </source>
</reference>
<dbReference type="InterPro" id="IPR003004">
    <property type="entry name" value="GspF/PilC"/>
</dbReference>
<name>A0ABV6ZX05_9PROT</name>
<feature type="domain" description="Type II secretion system protein GspF" evidence="8">
    <location>
        <begin position="62"/>
        <end position="182"/>
    </location>
</feature>
<feature type="transmembrane region" description="Helical" evidence="7">
    <location>
        <begin position="358"/>
        <end position="386"/>
    </location>
</feature>
<feature type="domain" description="Type II secretion system protein GspF" evidence="8">
    <location>
        <begin position="260"/>
        <end position="379"/>
    </location>
</feature>
<evidence type="ECO:0000256" key="7">
    <source>
        <dbReference type="SAM" id="Phobius"/>
    </source>
</evidence>
<dbReference type="InterPro" id="IPR018076">
    <property type="entry name" value="T2SS_GspF_dom"/>
</dbReference>
<keyword evidence="4 7" id="KW-0812">Transmembrane</keyword>
<evidence type="ECO:0000256" key="3">
    <source>
        <dbReference type="ARBA" id="ARBA00022475"/>
    </source>
</evidence>
<evidence type="ECO:0000256" key="1">
    <source>
        <dbReference type="ARBA" id="ARBA00004651"/>
    </source>
</evidence>